<proteinExistence type="predicted"/>
<dbReference type="AlphaFoldDB" id="A0A7K3WDV3"/>
<dbReference type="Proteomes" id="UP000470470">
    <property type="component" value="Unassembled WGS sequence"/>
</dbReference>
<dbReference type="RefSeq" id="WP_152727821.1">
    <property type="nucleotide sequence ID" value="NZ_JAABOZ010000001.1"/>
</dbReference>
<organism evidence="4 5">
    <name type="scientific">Goekera deserti</name>
    <dbReference type="NCBI Taxonomy" id="2497753"/>
    <lineage>
        <taxon>Bacteria</taxon>
        <taxon>Bacillati</taxon>
        <taxon>Actinomycetota</taxon>
        <taxon>Actinomycetes</taxon>
        <taxon>Geodermatophilales</taxon>
        <taxon>Geodermatophilaceae</taxon>
        <taxon>Goekera</taxon>
    </lineage>
</organism>
<sequence length="80" mass="8829">MTIDDLNRILVACAGEADSGPLTEQRVDTTFEDLGYDSLARMETASRIADEFGLSIPDDQVMELRTPRDVLDLVNSLVRA</sequence>
<evidence type="ECO:0000259" key="3">
    <source>
        <dbReference type="PROSITE" id="PS50075"/>
    </source>
</evidence>
<dbReference type="InterPro" id="IPR009081">
    <property type="entry name" value="PP-bd_ACP"/>
</dbReference>
<keyword evidence="5" id="KW-1185">Reference proteome</keyword>
<accession>A0A7K3WDV3</accession>
<dbReference type="SMART" id="SM00823">
    <property type="entry name" value="PKS_PP"/>
    <property type="match status" value="1"/>
</dbReference>
<reference evidence="4 5" key="1">
    <citation type="submission" date="2020-02" db="EMBL/GenBank/DDBJ databases">
        <title>The whole genome sequence of CPCC 205119.</title>
        <authorList>
            <person name="Jiang Z."/>
        </authorList>
    </citation>
    <scope>NUCLEOTIDE SEQUENCE [LARGE SCALE GENOMIC DNA]</scope>
    <source>
        <strain evidence="4 5">CPCC 205119</strain>
    </source>
</reference>
<dbReference type="InterPro" id="IPR036736">
    <property type="entry name" value="ACP-like_sf"/>
</dbReference>
<dbReference type="SUPFAM" id="SSF47336">
    <property type="entry name" value="ACP-like"/>
    <property type="match status" value="1"/>
</dbReference>
<name>A0A7K3WDV3_9ACTN</name>
<keyword evidence="1" id="KW-0596">Phosphopantetheine</keyword>
<evidence type="ECO:0000313" key="5">
    <source>
        <dbReference type="Proteomes" id="UP000470470"/>
    </source>
</evidence>
<keyword evidence="2" id="KW-0597">Phosphoprotein</keyword>
<evidence type="ECO:0000313" key="4">
    <source>
        <dbReference type="EMBL" id="NEL54584.1"/>
    </source>
</evidence>
<dbReference type="InterPro" id="IPR020806">
    <property type="entry name" value="PKS_PP-bd"/>
</dbReference>
<evidence type="ECO:0000256" key="1">
    <source>
        <dbReference type="ARBA" id="ARBA00022450"/>
    </source>
</evidence>
<dbReference type="EMBL" id="JAAGWK010000015">
    <property type="protein sequence ID" value="NEL54584.1"/>
    <property type="molecule type" value="Genomic_DNA"/>
</dbReference>
<feature type="domain" description="Carrier" evidence="3">
    <location>
        <begin position="1"/>
        <end position="78"/>
    </location>
</feature>
<dbReference type="Pfam" id="PF00550">
    <property type="entry name" value="PP-binding"/>
    <property type="match status" value="1"/>
</dbReference>
<dbReference type="GO" id="GO:0031177">
    <property type="term" value="F:phosphopantetheine binding"/>
    <property type="evidence" value="ECO:0007669"/>
    <property type="project" value="InterPro"/>
</dbReference>
<comment type="caution">
    <text evidence="4">The sequence shown here is derived from an EMBL/GenBank/DDBJ whole genome shotgun (WGS) entry which is preliminary data.</text>
</comment>
<gene>
    <name evidence="4" type="ORF">G1H19_11285</name>
</gene>
<dbReference type="PROSITE" id="PS50075">
    <property type="entry name" value="CARRIER"/>
    <property type="match status" value="1"/>
</dbReference>
<dbReference type="Gene3D" id="1.10.1200.10">
    <property type="entry name" value="ACP-like"/>
    <property type="match status" value="1"/>
</dbReference>
<protein>
    <submittedName>
        <fullName evidence="4">Acyl carrier protein</fullName>
    </submittedName>
</protein>
<evidence type="ECO:0000256" key="2">
    <source>
        <dbReference type="ARBA" id="ARBA00022553"/>
    </source>
</evidence>